<feature type="region of interest" description="Disordered" evidence="1">
    <location>
        <begin position="43"/>
        <end position="84"/>
    </location>
</feature>
<evidence type="ECO:0000259" key="2">
    <source>
        <dbReference type="PROSITE" id="PS51834"/>
    </source>
</evidence>
<feature type="region of interest" description="Disordered" evidence="1">
    <location>
        <begin position="129"/>
        <end position="153"/>
    </location>
</feature>
<evidence type="ECO:0000256" key="1">
    <source>
        <dbReference type="SAM" id="MobiDB-lite"/>
    </source>
</evidence>
<organism evidence="3 4">
    <name type="scientific">Alectoria fallacina</name>
    <dbReference type="NCBI Taxonomy" id="1903189"/>
    <lineage>
        <taxon>Eukaryota</taxon>
        <taxon>Fungi</taxon>
        <taxon>Dikarya</taxon>
        <taxon>Ascomycota</taxon>
        <taxon>Pezizomycotina</taxon>
        <taxon>Lecanoromycetes</taxon>
        <taxon>OSLEUM clade</taxon>
        <taxon>Lecanoromycetidae</taxon>
        <taxon>Lecanorales</taxon>
        <taxon>Lecanorineae</taxon>
        <taxon>Parmeliaceae</taxon>
        <taxon>Alectoria</taxon>
    </lineage>
</organism>
<dbReference type="InterPro" id="IPR021713">
    <property type="entry name" value="Folliculin"/>
</dbReference>
<dbReference type="GO" id="GO:1904263">
    <property type="term" value="P:positive regulation of TORC1 signaling"/>
    <property type="evidence" value="ECO:0007669"/>
    <property type="project" value="TreeGrafter"/>
</dbReference>
<dbReference type="InterPro" id="IPR037521">
    <property type="entry name" value="FLCN/SMCR8_DENN"/>
</dbReference>
<protein>
    <recommendedName>
        <fullName evidence="2">UDENN FLCN/SMCR8-type domain-containing protein</fullName>
    </recommendedName>
</protein>
<dbReference type="PROSITE" id="PS51834">
    <property type="entry name" value="DENN_FLCN_SMCR8"/>
    <property type="match status" value="1"/>
</dbReference>
<gene>
    <name evidence="3" type="ORF">ALECFALPRED_006628</name>
</gene>
<dbReference type="Pfam" id="PF11704">
    <property type="entry name" value="Folliculin"/>
    <property type="match status" value="1"/>
</dbReference>
<feature type="compositionally biased region" description="Low complexity" evidence="1">
    <location>
        <begin position="73"/>
        <end position="84"/>
    </location>
</feature>
<accession>A0A8H3GA61</accession>
<dbReference type="GO" id="GO:0005096">
    <property type="term" value="F:GTPase activator activity"/>
    <property type="evidence" value="ECO:0007669"/>
    <property type="project" value="InterPro"/>
</dbReference>
<feature type="domain" description="UDENN FLCN/SMCR8-type" evidence="2">
    <location>
        <begin position="190"/>
        <end position="391"/>
    </location>
</feature>
<comment type="caution">
    <text evidence="3">The sequence shown here is derived from an EMBL/GenBank/DDBJ whole genome shotgun (WGS) entry which is preliminary data.</text>
</comment>
<dbReference type="OrthoDB" id="5599713at2759"/>
<dbReference type="Proteomes" id="UP000664203">
    <property type="component" value="Unassembled WGS sequence"/>
</dbReference>
<evidence type="ECO:0000313" key="4">
    <source>
        <dbReference type="Proteomes" id="UP000664203"/>
    </source>
</evidence>
<dbReference type="AlphaFoldDB" id="A0A8H3GA61"/>
<feature type="compositionally biased region" description="Polar residues" evidence="1">
    <location>
        <begin position="183"/>
        <end position="195"/>
    </location>
</feature>
<feature type="region of interest" description="Disordered" evidence="1">
    <location>
        <begin position="165"/>
        <end position="195"/>
    </location>
</feature>
<sequence length="391" mass="42749">MDIILSLSHFCENDGPTSILCTQIKPVECLSCYPGSISSSLGDLEAAHRDDPTPSAPAFLPSSNRSSLDFGGTPESVPTSVSTSPELLPASLGAHRQNALRPLYPLNRFPVAGSNGRGCESCTISLPDEISRKLPPGAPGSPKPDGSGRNGSPILRFRESLQIYRDQQTESDSDEERGEPIRLNQQSSPESFASDTSASFYHKHTLSYISTSSPTDQNTYSIIRRAAIRTLSGEQLPRGQTAGELFFGTPLDGWTIAYKFRLSDPYARGGHRKYALIALASSESRAYQGMTFIWENFRRIAGNITTKTAQKIKENEGDGDDHEDLGKEHRIPVKSFLTGRTTDPDGYPRQYGAARMRARGLTEMVGDDKFFAELHLDFVGMLRELMGGYGG</sequence>
<dbReference type="GO" id="GO:0005829">
    <property type="term" value="C:cytosol"/>
    <property type="evidence" value="ECO:0007669"/>
    <property type="project" value="TreeGrafter"/>
</dbReference>
<evidence type="ECO:0000313" key="3">
    <source>
        <dbReference type="EMBL" id="CAF9935893.1"/>
    </source>
</evidence>
<dbReference type="PANTHER" id="PTHR31441">
    <property type="entry name" value="FOLLICULIN FAMILY MEMBER"/>
    <property type="match status" value="1"/>
</dbReference>
<name>A0A8H3GA61_9LECA</name>
<keyword evidence="4" id="KW-1185">Reference proteome</keyword>
<dbReference type="InterPro" id="IPR037520">
    <property type="entry name" value="Folliculin/SMCR8_longin"/>
</dbReference>
<dbReference type="EMBL" id="CAJPDR010000421">
    <property type="protein sequence ID" value="CAF9935893.1"/>
    <property type="molecule type" value="Genomic_DNA"/>
</dbReference>
<reference evidence="3" key="1">
    <citation type="submission" date="2021-03" db="EMBL/GenBank/DDBJ databases">
        <authorList>
            <person name="Tagirdzhanova G."/>
        </authorList>
    </citation>
    <scope>NUCLEOTIDE SEQUENCE</scope>
</reference>
<proteinExistence type="predicted"/>
<dbReference type="PANTHER" id="PTHR31441:SF2">
    <property type="entry name" value="FOLLICULIN"/>
    <property type="match status" value="1"/>
</dbReference>